<name>A0A5J5CLW6_9PERO</name>
<dbReference type="GO" id="GO:0022857">
    <property type="term" value="F:transmembrane transporter activity"/>
    <property type="evidence" value="ECO:0007669"/>
    <property type="project" value="InterPro"/>
</dbReference>
<dbReference type="InterPro" id="IPR018491">
    <property type="entry name" value="SLC12_C"/>
</dbReference>
<proteinExistence type="predicted"/>
<dbReference type="Proteomes" id="UP000327493">
    <property type="component" value="Chromosome 19"/>
</dbReference>
<organism evidence="2 3">
    <name type="scientific">Etheostoma spectabile</name>
    <name type="common">orangethroat darter</name>
    <dbReference type="NCBI Taxonomy" id="54343"/>
    <lineage>
        <taxon>Eukaryota</taxon>
        <taxon>Metazoa</taxon>
        <taxon>Chordata</taxon>
        <taxon>Craniata</taxon>
        <taxon>Vertebrata</taxon>
        <taxon>Euteleostomi</taxon>
        <taxon>Actinopterygii</taxon>
        <taxon>Neopterygii</taxon>
        <taxon>Teleostei</taxon>
        <taxon>Neoteleostei</taxon>
        <taxon>Acanthomorphata</taxon>
        <taxon>Eupercaria</taxon>
        <taxon>Perciformes</taxon>
        <taxon>Percoidei</taxon>
        <taxon>Percidae</taxon>
        <taxon>Etheostomatinae</taxon>
        <taxon>Etheostoma</taxon>
    </lineage>
</organism>
<dbReference type="EMBL" id="VOFY01000019">
    <property type="protein sequence ID" value="KAA8582634.1"/>
    <property type="molecule type" value="Genomic_DNA"/>
</dbReference>
<accession>A0A5J5CLW6</accession>
<comment type="caution">
    <text evidence="2">The sequence shown here is derived from an EMBL/GenBank/DDBJ whole genome shotgun (WGS) entry which is preliminary data.</text>
</comment>
<dbReference type="GO" id="GO:0016020">
    <property type="term" value="C:membrane"/>
    <property type="evidence" value="ECO:0007669"/>
    <property type="project" value="InterPro"/>
</dbReference>
<evidence type="ECO:0000313" key="2">
    <source>
        <dbReference type="EMBL" id="KAA8582634.1"/>
    </source>
</evidence>
<reference evidence="2 3" key="1">
    <citation type="submission" date="2019-08" db="EMBL/GenBank/DDBJ databases">
        <title>A chromosome-level genome assembly, high-density linkage maps, and genome scans reveal the genomic architecture of hybrid incompatibilities underlying speciation via character displacement in darters (Percidae: Etheostominae).</title>
        <authorList>
            <person name="Moran R.L."/>
            <person name="Catchen J.M."/>
            <person name="Fuller R.C."/>
        </authorList>
    </citation>
    <scope>NUCLEOTIDE SEQUENCE [LARGE SCALE GENOMIC DNA]</scope>
    <source>
        <strain evidence="2">EspeVRDwgs_2016</strain>
        <tissue evidence="2">Muscle</tissue>
    </source>
</reference>
<feature type="domain" description="SLC12A transporter C-terminal" evidence="1">
    <location>
        <begin position="1"/>
        <end position="76"/>
    </location>
</feature>
<gene>
    <name evidence="2" type="ORF">FQN60_006305</name>
</gene>
<dbReference type="AlphaFoldDB" id="A0A5J5CLW6"/>
<feature type="non-terminal residue" evidence="2">
    <location>
        <position position="95"/>
    </location>
</feature>
<dbReference type="GO" id="GO:0006811">
    <property type="term" value="P:monoatomic ion transport"/>
    <property type="evidence" value="ECO:0007669"/>
    <property type="project" value="InterPro"/>
</dbReference>
<sequence>MNKRKVRSFYSPFTADSLRVGARHLLQTSGLGKLKPDTLVLGFNDTFDSNYCLCILRMMEGLDVSDQFDFKVNQGFELDESVEKEDQQSLEGEPC</sequence>
<dbReference type="Pfam" id="PF03522">
    <property type="entry name" value="SLC12"/>
    <property type="match status" value="1"/>
</dbReference>
<protein>
    <recommendedName>
        <fullName evidence="1">SLC12A transporter C-terminal domain-containing protein</fullName>
    </recommendedName>
</protein>
<keyword evidence="3" id="KW-1185">Reference proteome</keyword>
<evidence type="ECO:0000259" key="1">
    <source>
        <dbReference type="Pfam" id="PF03522"/>
    </source>
</evidence>
<evidence type="ECO:0000313" key="3">
    <source>
        <dbReference type="Proteomes" id="UP000327493"/>
    </source>
</evidence>